<dbReference type="Proteomes" id="UP000552700">
    <property type="component" value="Unassembled WGS sequence"/>
</dbReference>
<protein>
    <submittedName>
        <fullName evidence="3">Uncharacterized protein</fullName>
    </submittedName>
</protein>
<keyword evidence="2" id="KW-0472">Membrane</keyword>
<dbReference type="AlphaFoldDB" id="A0A841J2B3"/>
<dbReference type="EMBL" id="JACIJP010000001">
    <property type="protein sequence ID" value="MBB6122775.1"/>
    <property type="molecule type" value="Genomic_DNA"/>
</dbReference>
<evidence type="ECO:0000313" key="3">
    <source>
        <dbReference type="EMBL" id="MBB6122775.1"/>
    </source>
</evidence>
<keyword evidence="4" id="KW-1185">Reference proteome</keyword>
<keyword evidence="2" id="KW-1133">Transmembrane helix</keyword>
<organism evidence="3 4">
    <name type="scientific">Sphingobium subterraneum</name>
    <dbReference type="NCBI Taxonomy" id="627688"/>
    <lineage>
        <taxon>Bacteria</taxon>
        <taxon>Pseudomonadati</taxon>
        <taxon>Pseudomonadota</taxon>
        <taxon>Alphaproteobacteria</taxon>
        <taxon>Sphingomonadales</taxon>
        <taxon>Sphingomonadaceae</taxon>
        <taxon>Sphingobium</taxon>
    </lineage>
</organism>
<name>A0A841J2B3_9SPHN</name>
<sequence length="76" mass="7540">MSQDQKPARVRAVSSRDGLPGSGPENAGDVEESTAALAAAAAPARRAVAGKFVFLLGCALGGAGLAALPHILPGRF</sequence>
<proteinExistence type="predicted"/>
<keyword evidence="2" id="KW-0812">Transmembrane</keyword>
<accession>A0A841J2B3</accession>
<evidence type="ECO:0000313" key="4">
    <source>
        <dbReference type="Proteomes" id="UP000552700"/>
    </source>
</evidence>
<dbReference type="RefSeq" id="WP_184077162.1">
    <property type="nucleotide sequence ID" value="NZ_JACIJP010000001.1"/>
</dbReference>
<gene>
    <name evidence="3" type="ORF">FHS92_000482</name>
</gene>
<reference evidence="3 4" key="1">
    <citation type="submission" date="2020-08" db="EMBL/GenBank/DDBJ databases">
        <title>Genomic Encyclopedia of Type Strains, Phase IV (KMG-IV): sequencing the most valuable type-strain genomes for metagenomic binning, comparative biology and taxonomic classification.</title>
        <authorList>
            <person name="Goeker M."/>
        </authorList>
    </citation>
    <scope>NUCLEOTIDE SEQUENCE [LARGE SCALE GENOMIC DNA]</scope>
    <source>
        <strain evidence="3 4">DSM 102255</strain>
    </source>
</reference>
<feature type="region of interest" description="Disordered" evidence="1">
    <location>
        <begin position="1"/>
        <end position="35"/>
    </location>
</feature>
<evidence type="ECO:0000256" key="2">
    <source>
        <dbReference type="SAM" id="Phobius"/>
    </source>
</evidence>
<evidence type="ECO:0000256" key="1">
    <source>
        <dbReference type="SAM" id="MobiDB-lite"/>
    </source>
</evidence>
<comment type="caution">
    <text evidence="3">The sequence shown here is derived from an EMBL/GenBank/DDBJ whole genome shotgun (WGS) entry which is preliminary data.</text>
</comment>
<feature type="transmembrane region" description="Helical" evidence="2">
    <location>
        <begin position="52"/>
        <end position="72"/>
    </location>
</feature>